<dbReference type="STRING" id="1115515.EV102420_02_02010"/>
<dbReference type="AlphaFoldDB" id="A0A090VNE3"/>
<dbReference type="EMBL" id="BBMZ01000002">
    <property type="protein sequence ID" value="GAL56597.1"/>
    <property type="molecule type" value="Genomic_DNA"/>
</dbReference>
<keyword evidence="5" id="KW-1185">Reference proteome</keyword>
<name>A0A090VNE3_PSEVU</name>
<dbReference type="InterPro" id="IPR012902">
    <property type="entry name" value="N_methyl_site"/>
</dbReference>
<proteinExistence type="predicted"/>
<keyword evidence="2" id="KW-0472">Membrane</keyword>
<organism evidence="4 5">
    <name type="scientific">Pseudescherichia vulneris NBRC 102420</name>
    <dbReference type="NCBI Taxonomy" id="1115515"/>
    <lineage>
        <taxon>Bacteria</taxon>
        <taxon>Pseudomonadati</taxon>
        <taxon>Pseudomonadota</taxon>
        <taxon>Gammaproteobacteria</taxon>
        <taxon>Enterobacterales</taxon>
        <taxon>Enterobacteriaceae</taxon>
        <taxon>Pseudescherichia</taxon>
    </lineage>
</organism>
<comment type="subcellular location">
    <subcellularLocation>
        <location evidence="1">Membrane</location>
        <topology evidence="1">Single-pass membrane protein</topology>
    </subcellularLocation>
</comment>
<accession>A0A090VNE3</accession>
<dbReference type="InterPro" id="IPR022204">
    <property type="entry name" value="PpdC-like_C"/>
</dbReference>
<comment type="caution">
    <text evidence="4">The sequence shown here is derived from an EMBL/GenBank/DDBJ whole genome shotgun (WGS) entry which is preliminary data.</text>
</comment>
<evidence type="ECO:0000256" key="1">
    <source>
        <dbReference type="ARBA" id="ARBA00004167"/>
    </source>
</evidence>
<dbReference type="Pfam" id="PF07963">
    <property type="entry name" value="N_methyl"/>
    <property type="match status" value="1"/>
</dbReference>
<dbReference type="Pfam" id="PF12528">
    <property type="entry name" value="T2SSppdC"/>
    <property type="match status" value="1"/>
</dbReference>
<dbReference type="RefSeq" id="WP_042387917.1">
    <property type="nucleotide sequence ID" value="NZ_BBMZ01000002.1"/>
</dbReference>
<evidence type="ECO:0000313" key="4">
    <source>
        <dbReference type="EMBL" id="GAL56597.1"/>
    </source>
</evidence>
<protein>
    <submittedName>
        <fullName evidence="4">Prepilin peptidase-dependent protein C</fullName>
    </submittedName>
</protein>
<evidence type="ECO:0000256" key="2">
    <source>
        <dbReference type="SAM" id="Phobius"/>
    </source>
</evidence>
<dbReference type="OrthoDB" id="6561530at2"/>
<evidence type="ECO:0000259" key="3">
    <source>
        <dbReference type="Pfam" id="PF12528"/>
    </source>
</evidence>
<dbReference type="GO" id="GO:0016020">
    <property type="term" value="C:membrane"/>
    <property type="evidence" value="ECO:0007669"/>
    <property type="project" value="UniProtKB-SubCell"/>
</dbReference>
<keyword evidence="2" id="KW-0812">Transmembrane</keyword>
<feature type="transmembrane region" description="Helical" evidence="2">
    <location>
        <begin position="17"/>
        <end position="38"/>
    </location>
</feature>
<evidence type="ECO:0000313" key="5">
    <source>
        <dbReference type="Proteomes" id="UP000029462"/>
    </source>
</evidence>
<keyword evidence="2" id="KW-1133">Transmembrane helix</keyword>
<sequence>MSDAVARQRGFSLPETLLAMVLLVMVVTALTGYHRVLLEGFTAWSHYRYLWRYGWQQAQLRPAPLPPGWQVSRVQTTDAGCVSISVTITSPVGRQGKMTRLYCPVYK</sequence>
<dbReference type="eggNOG" id="COG4967">
    <property type="taxonomic scope" value="Bacteria"/>
</dbReference>
<dbReference type="NCBIfam" id="NF007660">
    <property type="entry name" value="PRK10332.1"/>
    <property type="match status" value="1"/>
</dbReference>
<dbReference type="NCBIfam" id="TIGR02532">
    <property type="entry name" value="IV_pilin_GFxxxE"/>
    <property type="match status" value="1"/>
</dbReference>
<feature type="domain" description="Prepilin peptidase dependent protein C-like C-terminal" evidence="3">
    <location>
        <begin position="33"/>
        <end position="104"/>
    </location>
</feature>
<dbReference type="Proteomes" id="UP000029462">
    <property type="component" value="Unassembled WGS sequence"/>
</dbReference>
<gene>
    <name evidence="4" type="primary">ppdC</name>
    <name evidence="4" type="ORF">EV102420_02_02010</name>
</gene>
<dbReference type="PROSITE" id="PS00409">
    <property type="entry name" value="PROKAR_NTER_METHYL"/>
    <property type="match status" value="1"/>
</dbReference>
<reference evidence="4 5" key="1">
    <citation type="submission" date="2014-09" db="EMBL/GenBank/DDBJ databases">
        <title>Whole genome shotgun sequence of Escherichia vulneris NBRC 102420.</title>
        <authorList>
            <person name="Yoshida Y."/>
            <person name="Hosoyama A."/>
            <person name="Tsuchikane K."/>
            <person name="Ohji S."/>
            <person name="Ichikawa N."/>
            <person name="Kimura A."/>
            <person name="Yamazoe A."/>
            <person name="Ezaki T."/>
            <person name="Fujita N."/>
        </authorList>
    </citation>
    <scope>NUCLEOTIDE SEQUENCE [LARGE SCALE GENOMIC DNA]</scope>
    <source>
        <strain evidence="4 5">NBRC 102420</strain>
    </source>
</reference>